<sequence length="99" mass="10910">MEKSFPDKIGGGEALLCIGMGSVRGGGIDRQPILSLDCFDIERRCDIRKRYPGYKSLPARFLGDCVLFSNGFDCGRKCRLTLMCKQVAVPSSKKSCLLD</sequence>
<reference evidence="1" key="1">
    <citation type="submission" date="2020-07" db="EMBL/GenBank/DDBJ databases">
        <title>Multicomponent nature underlies the extraordinary mechanical properties of spider dragline silk.</title>
        <authorList>
            <person name="Kono N."/>
            <person name="Nakamura H."/>
            <person name="Mori M."/>
            <person name="Yoshida Y."/>
            <person name="Ohtoshi R."/>
            <person name="Malay A.D."/>
            <person name="Moran D.A.P."/>
            <person name="Tomita M."/>
            <person name="Numata K."/>
            <person name="Arakawa K."/>
        </authorList>
    </citation>
    <scope>NUCLEOTIDE SEQUENCE</scope>
</reference>
<evidence type="ECO:0000313" key="1">
    <source>
        <dbReference type="EMBL" id="GFR30716.1"/>
    </source>
</evidence>
<dbReference type="AlphaFoldDB" id="A0A8X6M1J7"/>
<proteinExistence type="predicted"/>
<protein>
    <submittedName>
        <fullName evidence="1">Uncharacterized protein</fullName>
    </submittedName>
</protein>
<organism evidence="1 2">
    <name type="scientific">Trichonephila clavata</name>
    <name type="common">Joro spider</name>
    <name type="synonym">Nephila clavata</name>
    <dbReference type="NCBI Taxonomy" id="2740835"/>
    <lineage>
        <taxon>Eukaryota</taxon>
        <taxon>Metazoa</taxon>
        <taxon>Ecdysozoa</taxon>
        <taxon>Arthropoda</taxon>
        <taxon>Chelicerata</taxon>
        <taxon>Arachnida</taxon>
        <taxon>Araneae</taxon>
        <taxon>Araneomorphae</taxon>
        <taxon>Entelegynae</taxon>
        <taxon>Araneoidea</taxon>
        <taxon>Nephilidae</taxon>
        <taxon>Trichonephila</taxon>
    </lineage>
</organism>
<evidence type="ECO:0000313" key="2">
    <source>
        <dbReference type="Proteomes" id="UP000887116"/>
    </source>
</evidence>
<accession>A0A8X6M1J7</accession>
<comment type="caution">
    <text evidence="1">The sequence shown here is derived from an EMBL/GenBank/DDBJ whole genome shotgun (WGS) entry which is preliminary data.</text>
</comment>
<keyword evidence="2" id="KW-1185">Reference proteome</keyword>
<gene>
    <name evidence="1" type="ORF">TNCT_630541</name>
</gene>
<dbReference type="EMBL" id="BMAO01029296">
    <property type="protein sequence ID" value="GFR30716.1"/>
    <property type="molecule type" value="Genomic_DNA"/>
</dbReference>
<dbReference type="Proteomes" id="UP000887116">
    <property type="component" value="Unassembled WGS sequence"/>
</dbReference>
<name>A0A8X6M1J7_TRICU</name>